<evidence type="ECO:0000256" key="11">
    <source>
        <dbReference type="ARBA" id="ARBA00023157"/>
    </source>
</evidence>
<keyword evidence="16" id="KW-1185">Reference proteome</keyword>
<feature type="domain" description="EF-hand" evidence="14">
    <location>
        <begin position="25"/>
        <end position="60"/>
    </location>
</feature>
<dbReference type="SUPFAM" id="SSF47473">
    <property type="entry name" value="EF-hand"/>
    <property type="match status" value="1"/>
</dbReference>
<keyword evidence="12" id="KW-0325">Glycoprotein</keyword>
<evidence type="ECO:0000256" key="2">
    <source>
        <dbReference type="ARBA" id="ARBA00022448"/>
    </source>
</evidence>
<evidence type="ECO:0000313" key="15">
    <source>
        <dbReference type="EMBL" id="MEQ2158453.1"/>
    </source>
</evidence>
<protein>
    <recommendedName>
        <fullName evidence="14">EF-hand domain-containing protein</fullName>
    </recommendedName>
</protein>
<evidence type="ECO:0000256" key="5">
    <source>
        <dbReference type="ARBA" id="ARBA00022723"/>
    </source>
</evidence>
<dbReference type="InterPro" id="IPR037272">
    <property type="entry name" value="SNS_sf"/>
</dbReference>
<evidence type="ECO:0000256" key="12">
    <source>
        <dbReference type="ARBA" id="ARBA00023180"/>
    </source>
</evidence>
<dbReference type="PANTHER" id="PTHR11616:SF320">
    <property type="entry name" value="SODIUM-DEPENDENT NORADRENALINE TRANSPORTER"/>
    <property type="match status" value="1"/>
</dbReference>
<dbReference type="SUPFAM" id="SSF161070">
    <property type="entry name" value="SNF-like"/>
    <property type="match status" value="1"/>
</dbReference>
<dbReference type="PROSITE" id="PS50222">
    <property type="entry name" value="EF_HAND_2"/>
    <property type="match status" value="1"/>
</dbReference>
<keyword evidence="8" id="KW-1133">Transmembrane helix</keyword>
<gene>
    <name evidence="15" type="ORF">GOODEAATRI_012461</name>
</gene>
<evidence type="ECO:0000256" key="9">
    <source>
        <dbReference type="ARBA" id="ARBA00023053"/>
    </source>
</evidence>
<feature type="region of interest" description="Disordered" evidence="13">
    <location>
        <begin position="70"/>
        <end position="103"/>
    </location>
</feature>
<organism evidence="15 16">
    <name type="scientific">Goodea atripinnis</name>
    <dbReference type="NCBI Taxonomy" id="208336"/>
    <lineage>
        <taxon>Eukaryota</taxon>
        <taxon>Metazoa</taxon>
        <taxon>Chordata</taxon>
        <taxon>Craniata</taxon>
        <taxon>Vertebrata</taxon>
        <taxon>Euteleostomi</taxon>
        <taxon>Actinopterygii</taxon>
        <taxon>Neopterygii</taxon>
        <taxon>Teleostei</taxon>
        <taxon>Neoteleostei</taxon>
        <taxon>Acanthomorphata</taxon>
        <taxon>Ovalentaria</taxon>
        <taxon>Atherinomorphae</taxon>
        <taxon>Cyprinodontiformes</taxon>
        <taxon>Goodeidae</taxon>
        <taxon>Goodea</taxon>
    </lineage>
</organism>
<dbReference type="InterPro" id="IPR000175">
    <property type="entry name" value="Na/ntran_symport"/>
</dbReference>
<accession>A0ABV0MH78</accession>
<dbReference type="Proteomes" id="UP001476798">
    <property type="component" value="Unassembled WGS sequence"/>
</dbReference>
<evidence type="ECO:0000256" key="1">
    <source>
        <dbReference type="ARBA" id="ARBA00004651"/>
    </source>
</evidence>
<keyword evidence="7" id="KW-0769">Symport</keyword>
<evidence type="ECO:0000256" key="3">
    <source>
        <dbReference type="ARBA" id="ARBA00022475"/>
    </source>
</evidence>
<dbReference type="InterPro" id="IPR002048">
    <property type="entry name" value="EF_hand_dom"/>
</dbReference>
<dbReference type="Gene3D" id="1.10.238.10">
    <property type="entry name" value="EF-hand"/>
    <property type="match status" value="1"/>
</dbReference>
<evidence type="ECO:0000256" key="7">
    <source>
        <dbReference type="ARBA" id="ARBA00022847"/>
    </source>
</evidence>
<evidence type="ECO:0000259" key="14">
    <source>
        <dbReference type="PROSITE" id="PS50222"/>
    </source>
</evidence>
<dbReference type="PROSITE" id="PS50267">
    <property type="entry name" value="NA_NEUROTRAN_SYMP_3"/>
    <property type="match status" value="1"/>
</dbReference>
<dbReference type="InterPro" id="IPR011992">
    <property type="entry name" value="EF-hand-dom_pair"/>
</dbReference>
<evidence type="ECO:0000256" key="6">
    <source>
        <dbReference type="ARBA" id="ARBA00022775"/>
    </source>
</evidence>
<keyword evidence="2" id="KW-0813">Transport</keyword>
<feature type="compositionally biased region" description="Polar residues" evidence="13">
    <location>
        <begin position="83"/>
        <end position="100"/>
    </location>
</feature>
<keyword evidence="6" id="KW-0532">Neurotransmitter transport</keyword>
<dbReference type="PANTHER" id="PTHR11616">
    <property type="entry name" value="SODIUM/CHLORIDE DEPENDENT TRANSPORTER"/>
    <property type="match status" value="1"/>
</dbReference>
<dbReference type="Pfam" id="PF13833">
    <property type="entry name" value="EF-hand_8"/>
    <property type="match status" value="1"/>
</dbReference>
<comment type="caution">
    <text evidence="15">The sequence shown here is derived from an EMBL/GenBank/DDBJ whole genome shotgun (WGS) entry which is preliminary data.</text>
</comment>
<evidence type="ECO:0000256" key="8">
    <source>
        <dbReference type="ARBA" id="ARBA00022989"/>
    </source>
</evidence>
<evidence type="ECO:0000256" key="13">
    <source>
        <dbReference type="SAM" id="MobiDB-lite"/>
    </source>
</evidence>
<keyword evidence="4" id="KW-0812">Transmembrane</keyword>
<reference evidence="15 16" key="1">
    <citation type="submission" date="2021-06" db="EMBL/GenBank/DDBJ databases">
        <authorList>
            <person name="Palmer J.M."/>
        </authorList>
    </citation>
    <scope>NUCLEOTIDE SEQUENCE [LARGE SCALE GENOMIC DNA]</scope>
    <source>
        <strain evidence="15 16">GA_2019</strain>
        <tissue evidence="15">Muscle</tissue>
    </source>
</reference>
<keyword evidence="10" id="KW-0472">Membrane</keyword>
<dbReference type="EMBL" id="JAHRIO010000799">
    <property type="protein sequence ID" value="MEQ2158453.1"/>
    <property type="molecule type" value="Genomic_DNA"/>
</dbReference>
<proteinExistence type="predicted"/>
<name>A0ABV0MH78_9TELE</name>
<evidence type="ECO:0000256" key="10">
    <source>
        <dbReference type="ARBA" id="ARBA00023136"/>
    </source>
</evidence>
<keyword evidence="11" id="KW-1015">Disulfide bond</keyword>
<keyword evidence="3" id="KW-1003">Cell membrane</keyword>
<evidence type="ECO:0000256" key="4">
    <source>
        <dbReference type="ARBA" id="ARBA00022692"/>
    </source>
</evidence>
<comment type="subcellular location">
    <subcellularLocation>
        <location evidence="1">Cell membrane</location>
        <topology evidence="1">Multi-pass membrane protein</topology>
    </subcellularLocation>
</comment>
<dbReference type="Pfam" id="PF00209">
    <property type="entry name" value="SNF"/>
    <property type="match status" value="1"/>
</dbReference>
<keyword evidence="5" id="KW-0479">Metal-binding</keyword>
<keyword evidence="9" id="KW-0915">Sodium</keyword>
<sequence>MFEAEEDSAITETELAVILRTALGVTHLNVSNLFTAIDVDDTGKITFEKFRGFVEENPDFADDYLHTENVVPQRGPDHDHDTQTNPSTINLQGTANSKTANGICPDFSPKDRDGTVELILVKEQNGVQFTSTTLVAPAQSNPTGEEERETWGKKIDFLLSVIGFAVDLANVWRFPYLCYKNGGGEAEKV</sequence>
<evidence type="ECO:0000313" key="16">
    <source>
        <dbReference type="Proteomes" id="UP001476798"/>
    </source>
</evidence>